<dbReference type="Pfam" id="PF00698">
    <property type="entry name" value="Acyl_transf_1"/>
    <property type="match status" value="1"/>
</dbReference>
<dbReference type="PANTHER" id="PTHR45681">
    <property type="entry name" value="POLYKETIDE SYNTHASE 44-RELATED"/>
    <property type="match status" value="1"/>
</dbReference>
<keyword evidence="1" id="KW-0596">Phosphopantetheine</keyword>
<evidence type="ECO:0000259" key="7">
    <source>
        <dbReference type="PROSITE" id="PS52004"/>
    </source>
</evidence>
<feature type="region of interest" description="N-terminal hotdog fold" evidence="5">
    <location>
        <begin position="907"/>
        <end position="1037"/>
    </location>
</feature>
<dbReference type="SUPFAM" id="SSF50129">
    <property type="entry name" value="GroES-like"/>
    <property type="match status" value="1"/>
</dbReference>
<feature type="region of interest" description="Disordered" evidence="6">
    <location>
        <begin position="41"/>
        <end position="60"/>
    </location>
</feature>
<dbReference type="Pfam" id="PF16197">
    <property type="entry name" value="KAsynt_C_assoc"/>
    <property type="match status" value="1"/>
</dbReference>
<dbReference type="Gene3D" id="3.40.366.10">
    <property type="entry name" value="Malonyl-Coenzyme A Acyl Carrier Protein, domain 2"/>
    <property type="match status" value="1"/>
</dbReference>
<feature type="region of interest" description="Disordered" evidence="6">
    <location>
        <begin position="2163"/>
        <end position="2186"/>
    </location>
</feature>
<protein>
    <submittedName>
        <fullName evidence="10">Uncharacterized protein LOC109471215</fullName>
    </submittedName>
</protein>
<dbReference type="SMART" id="SM00822">
    <property type="entry name" value="PKS_KR"/>
    <property type="match status" value="1"/>
</dbReference>
<dbReference type="SUPFAM" id="SSF51735">
    <property type="entry name" value="NAD(P)-binding Rossmann-fold domains"/>
    <property type="match status" value="2"/>
</dbReference>
<dbReference type="SUPFAM" id="SSF52151">
    <property type="entry name" value="FabD/lysophospholipase-like"/>
    <property type="match status" value="1"/>
</dbReference>
<name>A0A6P4YNU4_BRABE</name>
<dbReference type="InterPro" id="IPR042104">
    <property type="entry name" value="PKS_dehydratase_sf"/>
</dbReference>
<dbReference type="Gene3D" id="3.40.47.10">
    <property type="match status" value="1"/>
</dbReference>
<dbReference type="InterPro" id="IPR016036">
    <property type="entry name" value="Malonyl_transacylase_ACP-bd"/>
</dbReference>
<dbReference type="KEGG" id="bbel:109471215"/>
<dbReference type="InterPro" id="IPR018201">
    <property type="entry name" value="Ketoacyl_synth_AS"/>
</dbReference>
<accession>A0A6P4YNU4</accession>
<keyword evidence="3" id="KW-0808">Transferase</keyword>
<dbReference type="InterPro" id="IPR014031">
    <property type="entry name" value="Ketoacyl_synth_C"/>
</dbReference>
<dbReference type="GO" id="GO:0006633">
    <property type="term" value="P:fatty acid biosynthetic process"/>
    <property type="evidence" value="ECO:0007669"/>
    <property type="project" value="UniProtKB-UniPathway"/>
</dbReference>
<evidence type="ECO:0000256" key="6">
    <source>
        <dbReference type="SAM" id="MobiDB-lite"/>
    </source>
</evidence>
<dbReference type="Gene3D" id="3.10.129.110">
    <property type="entry name" value="Polyketide synthase dehydratase"/>
    <property type="match status" value="1"/>
</dbReference>
<dbReference type="InterPro" id="IPR036291">
    <property type="entry name" value="NAD(P)-bd_dom_sf"/>
</dbReference>
<dbReference type="InterPro" id="IPR014043">
    <property type="entry name" value="Acyl_transferase_dom"/>
</dbReference>
<dbReference type="Proteomes" id="UP000515135">
    <property type="component" value="Unplaced"/>
</dbReference>
<dbReference type="SUPFAM" id="SSF55048">
    <property type="entry name" value="Probable ACP-binding domain of malonyl-CoA ACP transacylase"/>
    <property type="match status" value="1"/>
</dbReference>
<dbReference type="Gene3D" id="3.90.180.10">
    <property type="entry name" value="Medium-chain alcohol dehydrogenases, catalytic domain"/>
    <property type="match status" value="1"/>
</dbReference>
<dbReference type="RefSeq" id="XP_019626063.1">
    <property type="nucleotide sequence ID" value="XM_019770504.1"/>
</dbReference>
<dbReference type="GO" id="GO:0004315">
    <property type="term" value="F:3-oxoacyl-[acyl-carrier-protein] synthase activity"/>
    <property type="evidence" value="ECO:0007669"/>
    <property type="project" value="InterPro"/>
</dbReference>
<dbReference type="InterPro" id="IPR011032">
    <property type="entry name" value="GroES-like_sf"/>
</dbReference>
<dbReference type="InterPro" id="IPR020841">
    <property type="entry name" value="PKS_Beta-ketoAc_synthase_dom"/>
</dbReference>
<reference evidence="10" key="1">
    <citation type="submission" date="2025-08" db="UniProtKB">
        <authorList>
            <consortium name="RefSeq"/>
        </authorList>
    </citation>
    <scope>IDENTIFICATION</scope>
    <source>
        <tissue evidence="10">Gonad</tissue>
    </source>
</reference>
<feature type="compositionally biased region" description="Basic and acidic residues" evidence="6">
    <location>
        <begin position="2172"/>
        <end position="2186"/>
    </location>
</feature>
<dbReference type="CDD" id="cd00833">
    <property type="entry name" value="PKS"/>
    <property type="match status" value="1"/>
</dbReference>
<feature type="domain" description="Ketosynthase family 3 (KS3)" evidence="7">
    <location>
        <begin position="6"/>
        <end position="434"/>
    </location>
</feature>
<dbReference type="SMART" id="SM00826">
    <property type="entry name" value="PKS_DH"/>
    <property type="match status" value="1"/>
</dbReference>
<dbReference type="InterPro" id="IPR014030">
    <property type="entry name" value="Ketoacyl_synth_N"/>
</dbReference>
<sequence length="2186" mass="240553">MASPDEEQIAIVGLWCRFPRADGPQDFWRVLVDGEDCVQEIPPDRGIQETSYGTDGNTPGNMSAERAGLVEGYKEFDPSLFGLTEEEVSRMDPPQHLMLECSYKAFENAGITMDELDGSDTGVFVGATPCGHISEDDVDPSQVTGNSVPGAATSLLAARLSYTFNLTGPALTVDTACSSGLYAVHLGCQAIRAGDCFMAICGGVSFIRQSSMLESPSWAGMGRPPPDGRCKPFSAAADGYARGEGCGVVVLKKLDWALEHRDHIWAVIRTGVNQDGRTAIPITAPSQSQQEELLRRVYEHYKIDPQDIDYVEAHGTGSPDGDTVEANSLGNTIGKARKPGDPPVLVGSVKSNIGHLGSAAAMAGIIKVLLMMKHEKVVPTLHFNKPNPNIDFDRLHMSVATEVLDWPLRGKDRRLACVNSLGLSGSNAHAILEQIPRSDNESEEEETKCAIVALSARTRESLKLVAEDLIGYLRLHPAISVQRLAYTSTMRRTHHNYRLAVSGSSVEEIEQSLTKALNNIEEIQSTKTARRTSITSDDFESNKRVIFVFGGQGTLWEGVCLDLMDKEPVFRAKLTEIDSLFSQYVDWSLLKNLSEREDFKVPLVAQALIFATQVAQFALWQSWGVTPDAILGQSVGEVAAAHCSGALSLSEAVRVIYHRGRLQNETAAGKMLVVGNLPIAEAEELCRGVSAELIVAAENSATCCVLTGSRDAVNGIHERLKSMNEDSLAAGQLFLREVQGVHFAYHSPHMDPIREELQKSLADLTGQPPTVELYSTVTGERATTADFVTGDYWSRHVRQRVMFRSAMSAALRPEKHNVVVGIGPKAPNRNYIKQTASDMTLTYVASVKPNQEYQAMLQGLCDLYQVGLEPKWESLFQGQKYTSCQVPRYQFSRKLLWSETDTTLARRNSLGVLAGSGYPFLTRVSTNPPRYDFPISKQNMPYLYDHVMDDAVVVLAAQYCDLGLAACMDAISPRQPISNCRTSVMFLEPVTIRRHEDTPVITVTVSHDEDDGKIHFEQRTDQTLHATGTVAYGNRQQPTVSRLDIEDVRYRCHDTISSDDLYEVIQTTGLKYGPTLRSLTECCYGDGTHGKEVMALIVLHDTVAAEMHNYCIHPAVLDSLIQANFLLALDVLRQANGRRLKFLPVSIESLVVVKPVEERMWAYVKQTRAAPGTVRSNGVLAGIDGQVILELRGLAVGIRADPGGTGSFEDLVYTTTWTAAQSQWVGEVDPQLVDEFCQLRCLVLQDDCGISNQLEPFISPDSVFISLGDLKRTDYRNDERALPKLLQEMDVNFDFDFVLHCCGMSRLNPETLDTETLDARVELACASLRQVMKMLATNSSMIPVKVVTRNVQFSMWQESLGSDVDSAWHGLIDLVGAPLWGLIRCAIREGAYPSLQLVDLSSGDNFEIYTLLHELVTNELESSTEIMCVESTKYFLEIVPSPLRGESTSYRINSAEEGCRLKIQTTDPTTPVNIHAVYNNQRVESRAGHVSIKVHRCHVQPENMYAVTGEAQIGHVIHWPFDADRGWDLLSLDFVGTVVRVPSKGKLRVGDRVAGVYPAVASSVVSLPASVVHKLSDLPLLQNQPCLSYFVLAWEILVRLLNIKPKQNVWLIEETTGTSSPAAKVIEAVARGLKATCYMVQKANSLPSAMMDTVVVFGGLQTPLRSQLADVVAKNGKVVYLSCHTSNKNQQISASLRIRPDVRVLRVDTSTVFHETNLNRIMPKVFKWISLLSPKKISMDLPFTEIPLSSSPHTADRHDAETKSRTEIGMVCFSTQSDDEVQGTPVICRRNALFRRDAVYVIVGGLSGLGFLTVKFLAERGAGNIVTVSGSQPKADTVAELRSVGEKHGAKIVCLTADVTSYSSVAAALGKLRDYLPGMPLKGVFNCAVVISDGILINQSHAQFKKGMDAKVLGAWNLHLATRHLNLDYFVCYSSMSSVFGSGGQTSYGAANAFLDGFACLRRQMKMAGQTINWGALQLEVEESNRMFAKTLEKRGIRALHKDKISECLESCLVLNPVQMIAVDLDRYRFASALKGFPDFKRVRTLLGDTDEGIPDDVTLTAPVDLDNLGQMEEEDRRKAIDSLTRKVFDKLLNTEDEAGHIIHSSVVDMGMDSLLALTAQNIFKTKFHVDVPRISLLGKKSTIQSINDLVFEQLNKRIGERQAVPVSENDAEAHSSVDGRHHEGQ</sequence>
<dbReference type="Pfam" id="PF14765">
    <property type="entry name" value="PS-DH"/>
    <property type="match status" value="1"/>
</dbReference>
<dbReference type="SMART" id="SM00827">
    <property type="entry name" value="PKS_AT"/>
    <property type="match status" value="1"/>
</dbReference>
<comment type="catalytic activity">
    <reaction evidence="4">
        <text>holo-[ACP] + malonyl-CoA = malonyl-[ACP] + CoA</text>
        <dbReference type="Rhea" id="RHEA:41792"/>
        <dbReference type="Rhea" id="RHEA-COMP:9623"/>
        <dbReference type="Rhea" id="RHEA-COMP:9685"/>
        <dbReference type="ChEBI" id="CHEBI:57287"/>
        <dbReference type="ChEBI" id="CHEBI:57384"/>
        <dbReference type="ChEBI" id="CHEBI:64479"/>
        <dbReference type="ChEBI" id="CHEBI:78449"/>
        <dbReference type="EC" id="2.3.1.39"/>
    </reaction>
    <physiologicalReaction direction="left-to-right" evidence="4">
        <dbReference type="Rhea" id="RHEA:41793"/>
    </physiologicalReaction>
</comment>
<dbReference type="InterPro" id="IPR020807">
    <property type="entry name" value="PKS_DH"/>
</dbReference>
<dbReference type="Pfam" id="PF08659">
    <property type="entry name" value="KR"/>
    <property type="match status" value="1"/>
</dbReference>
<evidence type="ECO:0000256" key="2">
    <source>
        <dbReference type="ARBA" id="ARBA00022553"/>
    </source>
</evidence>
<dbReference type="PROSITE" id="PS52019">
    <property type="entry name" value="PKS_MFAS_DH"/>
    <property type="match status" value="1"/>
</dbReference>
<dbReference type="InterPro" id="IPR050444">
    <property type="entry name" value="Polyketide_Synthase"/>
</dbReference>
<dbReference type="InterPro" id="IPR016039">
    <property type="entry name" value="Thiolase-like"/>
</dbReference>
<dbReference type="InterPro" id="IPR049551">
    <property type="entry name" value="PKS_DH_C"/>
</dbReference>
<keyword evidence="9" id="KW-1185">Reference proteome</keyword>
<dbReference type="PROSITE" id="PS52004">
    <property type="entry name" value="KS3_2"/>
    <property type="match status" value="1"/>
</dbReference>
<evidence type="ECO:0000256" key="3">
    <source>
        <dbReference type="ARBA" id="ARBA00022679"/>
    </source>
</evidence>
<gene>
    <name evidence="10" type="primary">LOC109471215</name>
</gene>
<dbReference type="OrthoDB" id="329835at2759"/>
<evidence type="ECO:0000313" key="9">
    <source>
        <dbReference type="Proteomes" id="UP000515135"/>
    </source>
</evidence>
<keyword evidence="2" id="KW-0597">Phosphoprotein</keyword>
<feature type="compositionally biased region" description="Polar residues" evidence="6">
    <location>
        <begin position="48"/>
        <end position="60"/>
    </location>
</feature>
<dbReference type="GeneID" id="109471215"/>
<dbReference type="PANTHER" id="PTHR45681:SF8">
    <property type="entry name" value="CARRIER DOMAIN-CONTAINING PROTEIN"/>
    <property type="match status" value="1"/>
</dbReference>
<dbReference type="GO" id="GO:0004314">
    <property type="term" value="F:[acyl-carrier-protein] S-malonyltransferase activity"/>
    <property type="evidence" value="ECO:0007669"/>
    <property type="project" value="UniProtKB-EC"/>
</dbReference>
<dbReference type="InterPro" id="IPR049900">
    <property type="entry name" value="PKS_mFAS_DH"/>
</dbReference>
<dbReference type="InterPro" id="IPR001227">
    <property type="entry name" value="Ac_transferase_dom_sf"/>
</dbReference>
<dbReference type="SUPFAM" id="SSF53901">
    <property type="entry name" value="Thiolase-like"/>
    <property type="match status" value="1"/>
</dbReference>
<dbReference type="Gene3D" id="3.30.70.3290">
    <property type="match status" value="1"/>
</dbReference>
<feature type="domain" description="PKS/mFAS DH" evidence="8">
    <location>
        <begin position="907"/>
        <end position="1205"/>
    </location>
</feature>
<feature type="region of interest" description="C-terminal hotdog fold" evidence="5">
    <location>
        <begin position="1053"/>
        <end position="1205"/>
    </location>
</feature>
<dbReference type="Gene3D" id="3.40.50.720">
    <property type="entry name" value="NAD(P)-binding Rossmann-like Domain"/>
    <property type="match status" value="2"/>
</dbReference>
<proteinExistence type="predicted"/>
<evidence type="ECO:0000256" key="1">
    <source>
        <dbReference type="ARBA" id="ARBA00022450"/>
    </source>
</evidence>
<evidence type="ECO:0000256" key="5">
    <source>
        <dbReference type="PROSITE-ProRule" id="PRU01363"/>
    </source>
</evidence>
<organism evidence="9 10">
    <name type="scientific">Branchiostoma belcheri</name>
    <name type="common">Amphioxus</name>
    <dbReference type="NCBI Taxonomy" id="7741"/>
    <lineage>
        <taxon>Eukaryota</taxon>
        <taxon>Metazoa</taxon>
        <taxon>Chordata</taxon>
        <taxon>Cephalochordata</taxon>
        <taxon>Leptocardii</taxon>
        <taxon>Amphioxiformes</taxon>
        <taxon>Branchiostomatidae</taxon>
        <taxon>Branchiostoma</taxon>
    </lineage>
</organism>
<dbReference type="InterPro" id="IPR016035">
    <property type="entry name" value="Acyl_Trfase/lysoPLipase"/>
</dbReference>
<evidence type="ECO:0000313" key="10">
    <source>
        <dbReference type="RefSeq" id="XP_019626063.1"/>
    </source>
</evidence>
<dbReference type="PROSITE" id="PS00606">
    <property type="entry name" value="KS3_1"/>
    <property type="match status" value="1"/>
</dbReference>
<dbReference type="InterPro" id="IPR057326">
    <property type="entry name" value="KR_dom"/>
</dbReference>
<dbReference type="UniPathway" id="UPA00094"/>
<dbReference type="InterPro" id="IPR032821">
    <property type="entry name" value="PKS_assoc"/>
</dbReference>
<dbReference type="InterPro" id="IPR013968">
    <property type="entry name" value="PKS_KR"/>
</dbReference>
<dbReference type="SMART" id="SM00825">
    <property type="entry name" value="PKS_KS"/>
    <property type="match status" value="1"/>
</dbReference>
<dbReference type="Pfam" id="PF00109">
    <property type="entry name" value="ketoacyl-synt"/>
    <property type="match status" value="1"/>
</dbReference>
<evidence type="ECO:0000259" key="8">
    <source>
        <dbReference type="PROSITE" id="PS52019"/>
    </source>
</evidence>
<dbReference type="Pfam" id="PF02801">
    <property type="entry name" value="Ketoacyl-synt_C"/>
    <property type="match status" value="1"/>
</dbReference>
<feature type="active site" description="Proton donor; for dehydratase activity" evidence="5">
    <location>
        <position position="1118"/>
    </location>
</feature>
<evidence type="ECO:0000256" key="4">
    <source>
        <dbReference type="ARBA" id="ARBA00048404"/>
    </source>
</evidence>
<feature type="active site" description="Proton acceptor; for dehydratase activity" evidence="5">
    <location>
        <position position="946"/>
    </location>
</feature>